<dbReference type="GO" id="GO:0004140">
    <property type="term" value="F:dephospho-CoA kinase activity"/>
    <property type="evidence" value="ECO:0007669"/>
    <property type="project" value="UniProtKB-UniRule"/>
</dbReference>
<dbReference type="NCBIfam" id="TIGR00152">
    <property type="entry name" value="dephospho-CoA kinase"/>
    <property type="match status" value="1"/>
</dbReference>
<sequence length="200" mass="22954">MKVIGLTGNIASGKSSVSKILRDLGAKIIDMDSIAKEIQNTNYKGVVDKIRETFGVSVFQNGKQLDRRALGNIVFSDKKMLEKLNNIMIPVMTERLLEELEKAKNENVDVVVVDAAILIEANWDRFTDEVWVVYTPKELQVKRLIERENIDKELALERVNSQMRIEEKMKRANVIIDNSGDFEDLKQKVLELWRKMKSST</sequence>
<comment type="pathway">
    <text evidence="8">Cofactor biosynthesis; coenzyme A biosynthesis; CoA from (R)-pantothenate: step 5/5.</text>
</comment>
<keyword evidence="2 8" id="KW-0963">Cytoplasm</keyword>
<evidence type="ECO:0000256" key="1">
    <source>
        <dbReference type="ARBA" id="ARBA00009018"/>
    </source>
</evidence>
<evidence type="ECO:0000313" key="10">
    <source>
        <dbReference type="EMBL" id="BAL81041.1"/>
    </source>
</evidence>
<evidence type="ECO:0000256" key="4">
    <source>
        <dbReference type="ARBA" id="ARBA00022741"/>
    </source>
</evidence>
<dbReference type="EC" id="2.7.1.24" evidence="8 9"/>
<comment type="function">
    <text evidence="8">Catalyzes the phosphorylation of the 3'-hydroxyl group of dephosphocoenzyme A to form coenzyme A.</text>
</comment>
<evidence type="ECO:0000256" key="7">
    <source>
        <dbReference type="ARBA" id="ARBA00022993"/>
    </source>
</evidence>
<dbReference type="OrthoDB" id="9812943at2"/>
<evidence type="ECO:0000256" key="5">
    <source>
        <dbReference type="ARBA" id="ARBA00022777"/>
    </source>
</evidence>
<dbReference type="KEGG" id="cex:CSE_09150"/>
<reference evidence="10 11" key="1">
    <citation type="submission" date="2011-01" db="EMBL/GenBank/DDBJ databases">
        <title>Whole genome sequence of Caldisericum exile AZM16c01.</title>
        <authorList>
            <person name="Narita-Yamada S."/>
            <person name="Kawakoshi A."/>
            <person name="Nakamura S."/>
            <person name="Sasagawa M."/>
            <person name="Fukada J."/>
            <person name="Sekine M."/>
            <person name="Kato Y."/>
            <person name="Fukai R."/>
            <person name="Sasaki K."/>
            <person name="Hanamaki A."/>
            <person name="Narita H."/>
            <person name="Konno Y."/>
            <person name="Mori K."/>
            <person name="Yamazaki S."/>
            <person name="Suzuki K."/>
            <person name="Fujita N."/>
        </authorList>
    </citation>
    <scope>NUCLEOTIDE SEQUENCE [LARGE SCALE GENOMIC DNA]</scope>
    <source>
        <strain evidence="11">DSM 21853 / NBRC 104410 / AZM16c01</strain>
    </source>
</reference>
<keyword evidence="4 8" id="KW-0547">Nucleotide-binding</keyword>
<dbReference type="AlphaFoldDB" id="A0A7U6GET2"/>
<keyword evidence="11" id="KW-1185">Reference proteome</keyword>
<dbReference type="EMBL" id="AP012051">
    <property type="protein sequence ID" value="BAL81041.1"/>
    <property type="molecule type" value="Genomic_DNA"/>
</dbReference>
<dbReference type="Pfam" id="PF01121">
    <property type="entry name" value="CoaE"/>
    <property type="match status" value="1"/>
</dbReference>
<comment type="catalytic activity">
    <reaction evidence="8">
        <text>3'-dephospho-CoA + ATP = ADP + CoA + H(+)</text>
        <dbReference type="Rhea" id="RHEA:18245"/>
        <dbReference type="ChEBI" id="CHEBI:15378"/>
        <dbReference type="ChEBI" id="CHEBI:30616"/>
        <dbReference type="ChEBI" id="CHEBI:57287"/>
        <dbReference type="ChEBI" id="CHEBI:57328"/>
        <dbReference type="ChEBI" id="CHEBI:456216"/>
        <dbReference type="EC" id="2.7.1.24"/>
    </reaction>
</comment>
<gene>
    <name evidence="8 10" type="primary">coaE</name>
    <name evidence="10" type="ordered locus">CSE_09150</name>
</gene>
<dbReference type="PROSITE" id="PS51219">
    <property type="entry name" value="DPCK"/>
    <property type="match status" value="1"/>
</dbReference>
<dbReference type="HAMAP" id="MF_00376">
    <property type="entry name" value="Dephospho_CoA_kinase"/>
    <property type="match status" value="1"/>
</dbReference>
<dbReference type="GO" id="GO:0015937">
    <property type="term" value="P:coenzyme A biosynthetic process"/>
    <property type="evidence" value="ECO:0007669"/>
    <property type="project" value="UniProtKB-UniRule"/>
</dbReference>
<evidence type="ECO:0000256" key="8">
    <source>
        <dbReference type="HAMAP-Rule" id="MF_00376"/>
    </source>
</evidence>
<protein>
    <recommendedName>
        <fullName evidence="8 9">Dephospho-CoA kinase</fullName>
        <ecNumber evidence="8 9">2.7.1.24</ecNumber>
    </recommendedName>
    <alternativeName>
        <fullName evidence="8">Dephosphocoenzyme A kinase</fullName>
    </alternativeName>
</protein>
<name>A0A7U6GET2_CALEA</name>
<organism evidence="10 11">
    <name type="scientific">Caldisericum exile (strain DSM 21853 / NBRC 104410 / AZM16c01)</name>
    <dbReference type="NCBI Taxonomy" id="511051"/>
    <lineage>
        <taxon>Bacteria</taxon>
        <taxon>Pseudomonadati</taxon>
        <taxon>Caldisericota/Cryosericota group</taxon>
        <taxon>Caldisericota</taxon>
        <taxon>Caldisericia</taxon>
        <taxon>Caldisericales</taxon>
        <taxon>Caldisericaceae</taxon>
        <taxon>Caldisericum</taxon>
    </lineage>
</organism>
<evidence type="ECO:0000256" key="2">
    <source>
        <dbReference type="ARBA" id="ARBA00022490"/>
    </source>
</evidence>
<comment type="similarity">
    <text evidence="1 8">Belongs to the CoaE family.</text>
</comment>
<dbReference type="FunFam" id="3.40.50.300:FF:000991">
    <property type="entry name" value="Dephospho-CoA kinase"/>
    <property type="match status" value="1"/>
</dbReference>
<dbReference type="InterPro" id="IPR001977">
    <property type="entry name" value="Depp_CoAkinase"/>
</dbReference>
<comment type="subcellular location">
    <subcellularLocation>
        <location evidence="8">Cytoplasm</location>
    </subcellularLocation>
</comment>
<dbReference type="GO" id="GO:0005524">
    <property type="term" value="F:ATP binding"/>
    <property type="evidence" value="ECO:0007669"/>
    <property type="project" value="UniProtKB-UniRule"/>
</dbReference>
<evidence type="ECO:0000256" key="6">
    <source>
        <dbReference type="ARBA" id="ARBA00022840"/>
    </source>
</evidence>
<dbReference type="RefSeq" id="WP_014453443.1">
    <property type="nucleotide sequence ID" value="NC_017096.1"/>
</dbReference>
<dbReference type="CDD" id="cd02022">
    <property type="entry name" value="DPCK"/>
    <property type="match status" value="1"/>
</dbReference>
<keyword evidence="7 8" id="KW-0173">Coenzyme A biosynthesis</keyword>
<dbReference type="InterPro" id="IPR027417">
    <property type="entry name" value="P-loop_NTPase"/>
</dbReference>
<proteinExistence type="inferred from homology"/>
<dbReference type="GO" id="GO:0005737">
    <property type="term" value="C:cytoplasm"/>
    <property type="evidence" value="ECO:0007669"/>
    <property type="project" value="UniProtKB-SubCell"/>
</dbReference>
<dbReference type="Gene3D" id="3.40.50.300">
    <property type="entry name" value="P-loop containing nucleotide triphosphate hydrolases"/>
    <property type="match status" value="1"/>
</dbReference>
<keyword evidence="3 8" id="KW-0808">Transferase</keyword>
<dbReference type="PANTHER" id="PTHR10695">
    <property type="entry name" value="DEPHOSPHO-COA KINASE-RELATED"/>
    <property type="match status" value="1"/>
</dbReference>
<evidence type="ECO:0000313" key="11">
    <source>
        <dbReference type="Proteomes" id="UP000004793"/>
    </source>
</evidence>
<dbReference type="UniPathway" id="UPA00241">
    <property type="reaction ID" value="UER00356"/>
</dbReference>
<keyword evidence="5 8" id="KW-0418">Kinase</keyword>
<dbReference type="SUPFAM" id="SSF52540">
    <property type="entry name" value="P-loop containing nucleoside triphosphate hydrolases"/>
    <property type="match status" value="1"/>
</dbReference>
<evidence type="ECO:0000256" key="3">
    <source>
        <dbReference type="ARBA" id="ARBA00022679"/>
    </source>
</evidence>
<keyword evidence="6 8" id="KW-0067">ATP-binding</keyword>
<accession>A0A7U6GET2</accession>
<evidence type="ECO:0000256" key="9">
    <source>
        <dbReference type="NCBIfam" id="TIGR00152"/>
    </source>
</evidence>
<feature type="binding site" evidence="8">
    <location>
        <begin position="11"/>
        <end position="16"/>
    </location>
    <ligand>
        <name>ATP</name>
        <dbReference type="ChEBI" id="CHEBI:30616"/>
    </ligand>
</feature>
<dbReference type="Proteomes" id="UP000004793">
    <property type="component" value="Chromosome"/>
</dbReference>
<dbReference type="PANTHER" id="PTHR10695:SF46">
    <property type="entry name" value="BIFUNCTIONAL COENZYME A SYNTHASE-RELATED"/>
    <property type="match status" value="1"/>
</dbReference>